<dbReference type="Proteomes" id="UP000250321">
    <property type="component" value="Unassembled WGS sequence"/>
</dbReference>
<feature type="transmembrane region" description="Helical" evidence="1">
    <location>
        <begin position="74"/>
        <end position="98"/>
    </location>
</feature>
<keyword evidence="1" id="KW-0812">Transmembrane</keyword>
<evidence type="ECO:0000313" key="3">
    <source>
        <dbReference type="Proteomes" id="UP000250321"/>
    </source>
</evidence>
<gene>
    <name evidence="2" type="ORF">Pyn_03984</name>
</gene>
<accession>A0A314UYI5</accession>
<sequence>MPDFFLARGLFTALSLAFCGHDWSSRSLPVFSPSGLLSTLASLCLLWPWTGVPSCIGVLPLWTTVHSRINPEWVSVLCHCYGLFGSCTAVFTVLYCLLG</sequence>
<keyword evidence="1" id="KW-0472">Membrane</keyword>
<feature type="transmembrane region" description="Helical" evidence="1">
    <location>
        <begin position="35"/>
        <end position="62"/>
    </location>
</feature>
<keyword evidence="3" id="KW-1185">Reference proteome</keyword>
<keyword evidence="1" id="KW-1133">Transmembrane helix</keyword>
<protein>
    <submittedName>
        <fullName evidence="2">Uncharacterized protein</fullName>
    </submittedName>
</protein>
<name>A0A314UYI5_PRUYE</name>
<dbReference type="EMBL" id="PJQY01002817">
    <property type="protein sequence ID" value="PQM42473.1"/>
    <property type="molecule type" value="Genomic_DNA"/>
</dbReference>
<organism evidence="2 3">
    <name type="scientific">Prunus yedoensis var. nudiflora</name>
    <dbReference type="NCBI Taxonomy" id="2094558"/>
    <lineage>
        <taxon>Eukaryota</taxon>
        <taxon>Viridiplantae</taxon>
        <taxon>Streptophyta</taxon>
        <taxon>Embryophyta</taxon>
        <taxon>Tracheophyta</taxon>
        <taxon>Spermatophyta</taxon>
        <taxon>Magnoliopsida</taxon>
        <taxon>eudicotyledons</taxon>
        <taxon>Gunneridae</taxon>
        <taxon>Pentapetalae</taxon>
        <taxon>rosids</taxon>
        <taxon>fabids</taxon>
        <taxon>Rosales</taxon>
        <taxon>Rosaceae</taxon>
        <taxon>Amygdaloideae</taxon>
        <taxon>Amygdaleae</taxon>
        <taxon>Prunus</taxon>
    </lineage>
</organism>
<comment type="caution">
    <text evidence="2">The sequence shown here is derived from an EMBL/GenBank/DDBJ whole genome shotgun (WGS) entry which is preliminary data.</text>
</comment>
<evidence type="ECO:0000313" key="2">
    <source>
        <dbReference type="EMBL" id="PQM42473.1"/>
    </source>
</evidence>
<evidence type="ECO:0000256" key="1">
    <source>
        <dbReference type="SAM" id="Phobius"/>
    </source>
</evidence>
<dbReference type="AlphaFoldDB" id="A0A314UYI5"/>
<proteinExistence type="predicted"/>
<reference evidence="2 3" key="1">
    <citation type="submission" date="2018-02" db="EMBL/GenBank/DDBJ databases">
        <title>Draft genome of wild Prunus yedoensis var. nudiflora.</title>
        <authorList>
            <person name="Baek S."/>
            <person name="Kim J.-H."/>
            <person name="Choi K."/>
            <person name="Kim G.-B."/>
            <person name="Cho A."/>
            <person name="Jang H."/>
            <person name="Shin C.-H."/>
            <person name="Yu H.-J."/>
            <person name="Mun J.-H."/>
        </authorList>
    </citation>
    <scope>NUCLEOTIDE SEQUENCE [LARGE SCALE GENOMIC DNA]</scope>
    <source>
        <strain evidence="3">cv. Jeju island</strain>
        <tissue evidence="2">Leaf</tissue>
    </source>
</reference>